<keyword evidence="1" id="KW-0805">Transcription regulation</keyword>
<dbReference type="EMBL" id="PFKO01000004">
    <property type="protein sequence ID" value="PIY33987.1"/>
    <property type="molecule type" value="Genomic_DNA"/>
</dbReference>
<evidence type="ECO:0000256" key="2">
    <source>
        <dbReference type="ARBA" id="ARBA00023125"/>
    </source>
</evidence>
<dbReference type="PROSITE" id="PS50932">
    <property type="entry name" value="HTH_LACI_2"/>
    <property type="match status" value="1"/>
</dbReference>
<dbReference type="PANTHER" id="PTHR30146">
    <property type="entry name" value="LACI-RELATED TRANSCRIPTIONAL REPRESSOR"/>
    <property type="match status" value="1"/>
</dbReference>
<gene>
    <name evidence="5" type="ORF">COZ07_00080</name>
</gene>
<dbReference type="Pfam" id="PF00356">
    <property type="entry name" value="LacI"/>
    <property type="match status" value="1"/>
</dbReference>
<dbReference type="CDD" id="cd06267">
    <property type="entry name" value="PBP1_LacI_sugar_binding-like"/>
    <property type="match status" value="1"/>
</dbReference>
<evidence type="ECO:0000256" key="3">
    <source>
        <dbReference type="ARBA" id="ARBA00023163"/>
    </source>
</evidence>
<dbReference type="SMART" id="SM00354">
    <property type="entry name" value="HTH_LACI"/>
    <property type="match status" value="1"/>
</dbReference>
<evidence type="ECO:0000313" key="5">
    <source>
        <dbReference type="EMBL" id="PIY33987.1"/>
    </source>
</evidence>
<dbReference type="PANTHER" id="PTHR30146:SF154">
    <property type="entry name" value="TRANSCRIPTION REGULATOR, MEMBER OF GALR FAMILY"/>
    <property type="match status" value="1"/>
</dbReference>
<evidence type="ECO:0000313" key="6">
    <source>
        <dbReference type="Proteomes" id="UP000230646"/>
    </source>
</evidence>
<dbReference type="GO" id="GO:0003700">
    <property type="term" value="F:DNA-binding transcription factor activity"/>
    <property type="evidence" value="ECO:0007669"/>
    <property type="project" value="TreeGrafter"/>
</dbReference>
<evidence type="ECO:0000259" key="4">
    <source>
        <dbReference type="PROSITE" id="PS50932"/>
    </source>
</evidence>
<organism evidence="5 6">
    <name type="scientific">Candidatus Infernicultor aquiphilus</name>
    <dbReference type="NCBI Taxonomy" id="1805029"/>
    <lineage>
        <taxon>Bacteria</taxon>
        <taxon>Pseudomonadati</taxon>
        <taxon>Atribacterota</taxon>
        <taxon>Candidatus Phoenicimicrobiia</taxon>
        <taxon>Candidatus Pheonicimicrobiales</taxon>
        <taxon>Candidatus Phoenicimicrobiaceae</taxon>
        <taxon>Candidatus Infernicultor</taxon>
    </lineage>
</organism>
<dbReference type="CDD" id="cd01392">
    <property type="entry name" value="HTH_LacI"/>
    <property type="match status" value="1"/>
</dbReference>
<reference evidence="5 6" key="1">
    <citation type="submission" date="2017-09" db="EMBL/GenBank/DDBJ databases">
        <title>Depth-based differentiation of microbial function through sediment-hosted aquifers and enrichment of novel symbionts in the deep terrestrial subsurface.</title>
        <authorList>
            <person name="Probst A.J."/>
            <person name="Ladd B."/>
            <person name="Jarett J.K."/>
            <person name="Geller-Mcgrath D.E."/>
            <person name="Sieber C.M."/>
            <person name="Emerson J.B."/>
            <person name="Anantharaman K."/>
            <person name="Thomas B.C."/>
            <person name="Malmstrom R."/>
            <person name="Stieglmeier M."/>
            <person name="Klingl A."/>
            <person name="Woyke T."/>
            <person name="Ryan C.M."/>
            <person name="Banfield J.F."/>
        </authorList>
    </citation>
    <scope>NUCLEOTIDE SEQUENCE [LARGE SCALE GENOMIC DNA]</scope>
    <source>
        <strain evidence="5">CG_4_10_14_3_um_filter_34_13</strain>
    </source>
</reference>
<keyword evidence="3" id="KW-0804">Transcription</keyword>
<dbReference type="AlphaFoldDB" id="A0A2M7PUN9"/>
<dbReference type="Pfam" id="PF00532">
    <property type="entry name" value="Peripla_BP_1"/>
    <property type="match status" value="1"/>
</dbReference>
<dbReference type="Gene3D" id="3.40.50.2300">
    <property type="match status" value="2"/>
</dbReference>
<accession>A0A2M7PUN9</accession>
<dbReference type="Gene3D" id="1.10.260.40">
    <property type="entry name" value="lambda repressor-like DNA-binding domains"/>
    <property type="match status" value="1"/>
</dbReference>
<dbReference type="InterPro" id="IPR000843">
    <property type="entry name" value="HTH_LacI"/>
</dbReference>
<feature type="domain" description="HTH lacI-type" evidence="4">
    <location>
        <begin position="4"/>
        <end position="58"/>
    </location>
</feature>
<dbReference type="InterPro" id="IPR010982">
    <property type="entry name" value="Lambda_DNA-bd_dom_sf"/>
</dbReference>
<name>A0A2M7PUN9_9BACT</name>
<dbReference type="Proteomes" id="UP000230646">
    <property type="component" value="Unassembled WGS sequence"/>
</dbReference>
<sequence>MKYITLRMVAQKAGVSVNTASRAINNKPDINQETKKRIFKVAQELGYVRNNTAVALRTNKTGTVGVVIEDNRNPFYAEVLNGMEVATREKNYHIIFANTQRDYKKEEEAINLLLAKRVDGLLIAPVQDRDDDINSLVEANIPFVVVGRDFENIELDAIYNDEVKGGFLATEYLIKKGHKRIALIDGFLYKSPAKGRLEGYKKALKKYGISMDDALVSVGDIDVKDGYERTKQMLEKNLDFTAIFAYNDMMAFGAMQAIREKGLRIPEDIGLVGYDDIPFCSLMNPALTTIRLKKQELGIESVKLLLSRINGRHKKLKKVILDVELIVRET</sequence>
<dbReference type="InterPro" id="IPR001761">
    <property type="entry name" value="Peripla_BP/Lac1_sug-bd_dom"/>
</dbReference>
<comment type="caution">
    <text evidence="5">The sequence shown here is derived from an EMBL/GenBank/DDBJ whole genome shotgun (WGS) entry which is preliminary data.</text>
</comment>
<keyword evidence="2" id="KW-0238">DNA-binding</keyword>
<dbReference type="InterPro" id="IPR028082">
    <property type="entry name" value="Peripla_BP_I"/>
</dbReference>
<proteinExistence type="predicted"/>
<dbReference type="RefSeq" id="WP_406606586.1">
    <property type="nucleotide sequence ID" value="NZ_PFKO01000004.1"/>
</dbReference>
<evidence type="ECO:0000256" key="1">
    <source>
        <dbReference type="ARBA" id="ARBA00023015"/>
    </source>
</evidence>
<dbReference type="SUPFAM" id="SSF53822">
    <property type="entry name" value="Periplasmic binding protein-like I"/>
    <property type="match status" value="1"/>
</dbReference>
<dbReference type="SUPFAM" id="SSF47413">
    <property type="entry name" value="lambda repressor-like DNA-binding domains"/>
    <property type="match status" value="1"/>
</dbReference>
<protein>
    <submittedName>
        <fullName evidence="5">LacI family transcriptional regulator</fullName>
    </submittedName>
</protein>
<dbReference type="GO" id="GO:0000976">
    <property type="term" value="F:transcription cis-regulatory region binding"/>
    <property type="evidence" value="ECO:0007669"/>
    <property type="project" value="TreeGrafter"/>
</dbReference>